<feature type="binding site" evidence="9">
    <location>
        <position position="176"/>
    </location>
    <ligand>
        <name>Zn(2+)</name>
        <dbReference type="ChEBI" id="CHEBI:29105"/>
    </ligand>
</feature>
<evidence type="ECO:0000256" key="7">
    <source>
        <dbReference type="ARBA" id="ARBA00057608"/>
    </source>
</evidence>
<keyword evidence="2" id="KW-0227">DNA damage</keyword>
<keyword evidence="1 9" id="KW-0479">Metal-binding</keyword>
<proteinExistence type="predicted"/>
<gene>
    <name evidence="10" type="primary">tag</name>
    <name evidence="10" type="ORF">GLW07_15800</name>
</gene>
<dbReference type="PANTHER" id="PTHR30037:SF4">
    <property type="entry name" value="DNA-3-METHYLADENINE GLYCOSYLASE I"/>
    <property type="match status" value="1"/>
</dbReference>
<organism evidence="10 11">
    <name type="scientific">Guptibacillus hwajinpoensis</name>
    <dbReference type="NCBI Taxonomy" id="208199"/>
    <lineage>
        <taxon>Bacteria</taxon>
        <taxon>Bacillati</taxon>
        <taxon>Bacillota</taxon>
        <taxon>Bacilli</taxon>
        <taxon>Bacillales</taxon>
        <taxon>Guptibacillaceae</taxon>
        <taxon>Guptibacillus</taxon>
    </lineage>
</organism>
<dbReference type="SUPFAM" id="SSF48150">
    <property type="entry name" value="DNA-glycosylase"/>
    <property type="match status" value="1"/>
</dbReference>
<evidence type="ECO:0000256" key="2">
    <source>
        <dbReference type="ARBA" id="ARBA00022763"/>
    </source>
</evidence>
<evidence type="ECO:0000313" key="11">
    <source>
        <dbReference type="Proteomes" id="UP000447833"/>
    </source>
</evidence>
<comment type="caution">
    <text evidence="10">The sequence shown here is derived from an EMBL/GenBank/DDBJ whole genome shotgun (WGS) entry which is preliminary data.</text>
</comment>
<dbReference type="GO" id="GO:0046872">
    <property type="term" value="F:metal ion binding"/>
    <property type="evidence" value="ECO:0007669"/>
    <property type="project" value="UniProtKB-KW"/>
</dbReference>
<dbReference type="PANTHER" id="PTHR30037">
    <property type="entry name" value="DNA-3-METHYLADENINE GLYCOSYLASE 1"/>
    <property type="match status" value="1"/>
</dbReference>
<keyword evidence="4 9" id="KW-0862">Zinc</keyword>
<feature type="binding site" evidence="9">
    <location>
        <position position="180"/>
    </location>
    <ligand>
        <name>Zn(2+)</name>
        <dbReference type="ChEBI" id="CHEBI:29105"/>
    </ligand>
</feature>
<dbReference type="InterPro" id="IPR004597">
    <property type="entry name" value="Tag"/>
</dbReference>
<dbReference type="Proteomes" id="UP000447833">
    <property type="component" value="Unassembled WGS sequence"/>
</dbReference>
<dbReference type="Gene3D" id="1.10.340.30">
    <property type="entry name" value="Hypothetical protein, domain 2"/>
    <property type="match status" value="1"/>
</dbReference>
<evidence type="ECO:0000256" key="1">
    <source>
        <dbReference type="ARBA" id="ARBA00022723"/>
    </source>
</evidence>
<dbReference type="InterPro" id="IPR005019">
    <property type="entry name" value="Adenine_glyco"/>
</dbReference>
<evidence type="ECO:0000313" key="10">
    <source>
        <dbReference type="EMBL" id="MYL64822.1"/>
    </source>
</evidence>
<dbReference type="GO" id="GO:0008725">
    <property type="term" value="F:DNA-3-methyladenine glycosylase activity"/>
    <property type="evidence" value="ECO:0007669"/>
    <property type="project" value="UniProtKB-EC"/>
</dbReference>
<keyword evidence="5" id="KW-0234">DNA repair</keyword>
<dbReference type="FunFam" id="1.10.340.30:FF:000009">
    <property type="entry name" value="DNA-3-methyladenine glycosylase I"/>
    <property type="match status" value="1"/>
</dbReference>
<evidence type="ECO:0000256" key="8">
    <source>
        <dbReference type="ARBA" id="ARBA00066766"/>
    </source>
</evidence>
<evidence type="ECO:0000256" key="3">
    <source>
        <dbReference type="ARBA" id="ARBA00022801"/>
    </source>
</evidence>
<comment type="catalytic activity">
    <reaction evidence="6">
        <text>Hydrolysis of alkylated DNA, releasing 3-methyladenine.</text>
        <dbReference type="EC" id="3.2.2.20"/>
    </reaction>
</comment>
<dbReference type="NCBIfam" id="TIGR00624">
    <property type="entry name" value="tag"/>
    <property type="match status" value="1"/>
</dbReference>
<name>A0A845F1G0_9BACL</name>
<dbReference type="GO" id="GO:0006284">
    <property type="term" value="P:base-excision repair"/>
    <property type="evidence" value="ECO:0007669"/>
    <property type="project" value="InterPro"/>
</dbReference>
<feature type="binding site" evidence="9">
    <location>
        <position position="5"/>
    </location>
    <ligand>
        <name>Zn(2+)</name>
        <dbReference type="ChEBI" id="CHEBI:29105"/>
    </ligand>
</feature>
<evidence type="ECO:0000256" key="6">
    <source>
        <dbReference type="ARBA" id="ARBA00052558"/>
    </source>
</evidence>
<keyword evidence="10" id="KW-0326">Glycosidase</keyword>
<protein>
    <recommendedName>
        <fullName evidence="8">DNA-3-methyladenine glycosylase I</fullName>
        <ecNumber evidence="8">3.2.2.20</ecNumber>
    </recommendedName>
</protein>
<evidence type="ECO:0000256" key="9">
    <source>
        <dbReference type="PIRSR" id="PIRSR604597-1"/>
    </source>
</evidence>
<dbReference type="EC" id="3.2.2.20" evidence="8"/>
<sequence length="195" mass="22663">MVNRCAWVSEEEIYKAYHDHEWGVPVRDDQKLFEMLILEGAQAGLSWITILKRRENYREAFDQFNVQKVAAYGEDKIQELLMNEGIIRNKLKVRGTVKNAKAFLKIQEEFGSFSTYIWAFTDHRPILNTWQSIKEVPAETELSKKISKALKKRGFTFVGPVILYSFMQAVGIVNDHTTDCFRHPNAMEKAEQDVD</sequence>
<evidence type="ECO:0000256" key="4">
    <source>
        <dbReference type="ARBA" id="ARBA00022833"/>
    </source>
</evidence>
<dbReference type="AlphaFoldDB" id="A0A845F1G0"/>
<reference evidence="10 11" key="1">
    <citation type="submission" date="2019-11" db="EMBL/GenBank/DDBJ databases">
        <title>Genome sequences of 17 halophilic strains isolated from different environments.</title>
        <authorList>
            <person name="Furrow R.E."/>
        </authorList>
    </citation>
    <scope>NUCLEOTIDE SEQUENCE [LARGE SCALE GENOMIC DNA]</scope>
    <source>
        <strain evidence="10 11">22506_14_FS</strain>
    </source>
</reference>
<dbReference type="EMBL" id="WMEY01000005">
    <property type="protein sequence ID" value="MYL64822.1"/>
    <property type="molecule type" value="Genomic_DNA"/>
</dbReference>
<evidence type="ECO:0000256" key="5">
    <source>
        <dbReference type="ARBA" id="ARBA00023204"/>
    </source>
</evidence>
<dbReference type="InterPro" id="IPR052891">
    <property type="entry name" value="DNA-3mA_glycosylase"/>
</dbReference>
<feature type="binding site" evidence="9">
    <location>
        <position position="18"/>
    </location>
    <ligand>
        <name>Zn(2+)</name>
        <dbReference type="ChEBI" id="CHEBI:29105"/>
    </ligand>
</feature>
<comment type="function">
    <text evidence="7">Hydrolysis of the deoxyribose N-glycosidic bond to excise 3-methyladenine from the damaged DNA polymer formed by alkylation lesions.</text>
</comment>
<dbReference type="Pfam" id="PF03352">
    <property type="entry name" value="Adenine_glyco"/>
    <property type="match status" value="1"/>
</dbReference>
<accession>A0A845F1G0</accession>
<dbReference type="RefSeq" id="WP_160920235.1">
    <property type="nucleotide sequence ID" value="NZ_WMEY01000005.1"/>
</dbReference>
<dbReference type="InterPro" id="IPR011257">
    <property type="entry name" value="DNA_glycosylase"/>
</dbReference>
<keyword evidence="3 10" id="KW-0378">Hydrolase</keyword>